<evidence type="ECO:0000313" key="2">
    <source>
        <dbReference type="Proteomes" id="UP000622890"/>
    </source>
</evidence>
<dbReference type="GO" id="GO:0016616">
    <property type="term" value="F:oxidoreductase activity, acting on the CH-OH group of donors, NAD or NADP as acceptor"/>
    <property type="evidence" value="ECO:0007669"/>
    <property type="project" value="TreeGrafter"/>
</dbReference>
<dbReference type="Proteomes" id="UP000622890">
    <property type="component" value="Unassembled WGS sequence"/>
</dbReference>
<dbReference type="PANTHER" id="PTHR45458:SF1">
    <property type="entry name" value="SHORT CHAIN DEHYDROGENASE"/>
    <property type="match status" value="1"/>
</dbReference>
<dbReference type="SUPFAM" id="SSF51735">
    <property type="entry name" value="NAD(P)-binding Rossmann-fold domains"/>
    <property type="match status" value="1"/>
</dbReference>
<evidence type="ECO:0000313" key="1">
    <source>
        <dbReference type="EMBL" id="MBK4738285.1"/>
    </source>
</evidence>
<sequence>MPVALIIGASRGIGREYVRQLLARGWDVHATVRDDAALSALRAIGAKALKVDVTRAESLAGIGWELDGVALDLAVYVAGVYGPQHQGPMSPPSQADFDTVMHANVLGAMSALPLVAPMVEAAGGRLVFISSGMGSIAETDSGYGWLYRVSKAALNMAVKSAASSYPKATLLAMCPGWVRTDMGGEGAPLAVEESVAGMLKVIEAAGLEDSGSFHDYSGRTVPW</sequence>
<dbReference type="RefSeq" id="WP_200597363.1">
    <property type="nucleotide sequence ID" value="NZ_JAEPBG010000019.1"/>
</dbReference>
<keyword evidence="2" id="KW-1185">Reference proteome</keyword>
<dbReference type="Gene3D" id="3.40.50.720">
    <property type="entry name" value="NAD(P)-binding Rossmann-like Domain"/>
    <property type="match status" value="1"/>
</dbReference>
<comment type="caution">
    <text evidence="1">The sequence shown here is derived from an EMBL/GenBank/DDBJ whole genome shotgun (WGS) entry which is preliminary data.</text>
</comment>
<proteinExistence type="predicted"/>
<reference evidence="1" key="1">
    <citation type="submission" date="2021-01" db="EMBL/GenBank/DDBJ databases">
        <title>Genome sequence of strain Noviherbaspirillum sp. DKR-6.</title>
        <authorList>
            <person name="Chaudhary D.K."/>
        </authorList>
    </citation>
    <scope>NUCLEOTIDE SEQUENCE</scope>
    <source>
        <strain evidence="1">DKR-6</strain>
    </source>
</reference>
<dbReference type="EMBL" id="JAEPBG010000019">
    <property type="protein sequence ID" value="MBK4738285.1"/>
    <property type="molecule type" value="Genomic_DNA"/>
</dbReference>
<dbReference type="InterPro" id="IPR002347">
    <property type="entry name" value="SDR_fam"/>
</dbReference>
<dbReference type="PANTHER" id="PTHR45458">
    <property type="entry name" value="SHORT-CHAIN DEHYDROGENASE/REDUCTASE SDR"/>
    <property type="match status" value="1"/>
</dbReference>
<dbReference type="AlphaFoldDB" id="A0A934SXC6"/>
<dbReference type="Pfam" id="PF00106">
    <property type="entry name" value="adh_short"/>
    <property type="match status" value="1"/>
</dbReference>
<dbReference type="InterPro" id="IPR036291">
    <property type="entry name" value="NAD(P)-bd_dom_sf"/>
</dbReference>
<accession>A0A934SXC6</accession>
<protein>
    <submittedName>
        <fullName evidence="1">SDR family oxidoreductase</fullName>
    </submittedName>
</protein>
<name>A0A934SXC6_9BURK</name>
<dbReference type="CDD" id="cd05325">
    <property type="entry name" value="carb_red_sniffer_like_SDR_c"/>
    <property type="match status" value="1"/>
</dbReference>
<dbReference type="InterPro" id="IPR052184">
    <property type="entry name" value="SDR_enzymes"/>
</dbReference>
<organism evidence="1 2">
    <name type="scientific">Noviherbaspirillum pedocola</name>
    <dbReference type="NCBI Taxonomy" id="2801341"/>
    <lineage>
        <taxon>Bacteria</taxon>
        <taxon>Pseudomonadati</taxon>
        <taxon>Pseudomonadota</taxon>
        <taxon>Betaproteobacteria</taxon>
        <taxon>Burkholderiales</taxon>
        <taxon>Oxalobacteraceae</taxon>
        <taxon>Noviherbaspirillum</taxon>
    </lineage>
</organism>
<dbReference type="NCBIfam" id="NF005403">
    <property type="entry name" value="PRK06953.1"/>
    <property type="match status" value="1"/>
</dbReference>
<gene>
    <name evidence="1" type="ORF">JJB74_26990</name>
</gene>
<dbReference type="PRINTS" id="PR00081">
    <property type="entry name" value="GDHRDH"/>
</dbReference>